<proteinExistence type="predicted"/>
<dbReference type="AlphaFoldDB" id="A0A1E8FJ59"/>
<reference evidence="2 3" key="1">
    <citation type="submission" date="2016-09" db="EMBL/GenBank/DDBJ databases">
        <title>Alteromonas lipolytica, a new species isolated from sea water.</title>
        <authorList>
            <person name="Wu Y.-H."/>
            <person name="Cheng H."/>
            <person name="Xu X.-W."/>
        </authorList>
    </citation>
    <scope>NUCLEOTIDE SEQUENCE [LARGE SCALE GENOMIC DNA]</scope>
    <source>
        <strain evidence="2 3">JW12</strain>
    </source>
</reference>
<feature type="chain" id="PRO_5009214384" evidence="1">
    <location>
        <begin position="19"/>
        <end position="286"/>
    </location>
</feature>
<keyword evidence="3" id="KW-1185">Reference proteome</keyword>
<dbReference type="STRING" id="1856405.BFC17_09890"/>
<dbReference type="RefSeq" id="WP_070174823.1">
    <property type="nucleotide sequence ID" value="NZ_BMJR01000004.1"/>
</dbReference>
<dbReference type="Proteomes" id="UP000176037">
    <property type="component" value="Unassembled WGS sequence"/>
</dbReference>
<comment type="caution">
    <text evidence="2">The sequence shown here is derived from an EMBL/GenBank/DDBJ whole genome shotgun (WGS) entry which is preliminary data.</text>
</comment>
<feature type="signal peptide" evidence="1">
    <location>
        <begin position="1"/>
        <end position="18"/>
    </location>
</feature>
<gene>
    <name evidence="2" type="ORF">BFC17_09890</name>
</gene>
<dbReference type="OrthoDB" id="6191622at2"/>
<sequence>MCKKLFLLFLICISEALAVEVQPDEIYPPGTEVEVSSLGVGFTIPAGWRGGWPSGTGAFVLDNQQGNASIMMIFDQFSSAQIASMMAENIPLDENIYLAPQSLPATKSDYYENHYQVVGSVVPLGAFIAAKEVREGLSLATILMASEIGQDQQHVVVQLTSGLRLFTPVQPEADPNATSWQDYMRGRYIARYYTGSGYREKQELWLCSDGSFASSFNAGGFSMDGFSGAMDDSNSGQWEASGSTNQPGTLRLNYANGAQSVIQLQLQDKLYLDGVQWLRGDNERCQ</sequence>
<dbReference type="EMBL" id="MJIC01000004">
    <property type="protein sequence ID" value="OFI35979.1"/>
    <property type="molecule type" value="Genomic_DNA"/>
</dbReference>
<accession>A0A1E8FJ59</accession>
<evidence type="ECO:0000256" key="1">
    <source>
        <dbReference type="SAM" id="SignalP"/>
    </source>
</evidence>
<name>A0A1E8FJ59_9ALTE</name>
<evidence type="ECO:0000313" key="2">
    <source>
        <dbReference type="EMBL" id="OFI35979.1"/>
    </source>
</evidence>
<protein>
    <submittedName>
        <fullName evidence="2">Uncharacterized protein</fullName>
    </submittedName>
</protein>
<evidence type="ECO:0000313" key="3">
    <source>
        <dbReference type="Proteomes" id="UP000176037"/>
    </source>
</evidence>
<keyword evidence="1" id="KW-0732">Signal</keyword>
<organism evidence="2 3">
    <name type="scientific">Alteromonas lipolytica</name>
    <dbReference type="NCBI Taxonomy" id="1856405"/>
    <lineage>
        <taxon>Bacteria</taxon>
        <taxon>Pseudomonadati</taxon>
        <taxon>Pseudomonadota</taxon>
        <taxon>Gammaproteobacteria</taxon>
        <taxon>Alteromonadales</taxon>
        <taxon>Alteromonadaceae</taxon>
        <taxon>Alteromonas/Salinimonas group</taxon>
        <taxon>Alteromonas</taxon>
    </lineage>
</organism>